<dbReference type="CDD" id="cd04472">
    <property type="entry name" value="S1_PNPase"/>
    <property type="match status" value="1"/>
</dbReference>
<dbReference type="PANTHER" id="PTHR11252:SF0">
    <property type="entry name" value="POLYRIBONUCLEOTIDE NUCLEOTIDYLTRANSFERASE 1, MITOCHONDRIAL"/>
    <property type="match status" value="1"/>
</dbReference>
<comment type="subcellular location">
    <subcellularLocation>
        <location evidence="7">Cytoplasm</location>
    </subcellularLocation>
</comment>
<dbReference type="InterPro" id="IPR036345">
    <property type="entry name" value="ExoRNase_PH_dom2_sf"/>
</dbReference>
<evidence type="ECO:0000313" key="10">
    <source>
        <dbReference type="Proteomes" id="UP000177515"/>
    </source>
</evidence>
<gene>
    <name evidence="7" type="primary">pnp</name>
    <name evidence="9" type="ORF">BKK80_07210</name>
</gene>
<dbReference type="PROSITE" id="PS50084">
    <property type="entry name" value="KH_TYPE_1"/>
    <property type="match status" value="1"/>
</dbReference>
<keyword evidence="2 7" id="KW-0963">Cytoplasm</keyword>
<dbReference type="PROSITE" id="PS50126">
    <property type="entry name" value="S1"/>
    <property type="match status" value="1"/>
</dbReference>
<evidence type="ECO:0000259" key="8">
    <source>
        <dbReference type="PROSITE" id="PS50126"/>
    </source>
</evidence>
<evidence type="ECO:0000256" key="7">
    <source>
        <dbReference type="HAMAP-Rule" id="MF_01595"/>
    </source>
</evidence>
<feature type="binding site" evidence="7">
    <location>
        <position position="494"/>
    </location>
    <ligand>
        <name>Mg(2+)</name>
        <dbReference type="ChEBI" id="CHEBI:18420"/>
    </ligand>
</feature>
<evidence type="ECO:0000256" key="3">
    <source>
        <dbReference type="ARBA" id="ARBA00022679"/>
    </source>
</evidence>
<evidence type="ECO:0000256" key="4">
    <source>
        <dbReference type="ARBA" id="ARBA00022695"/>
    </source>
</evidence>
<dbReference type="InterPro" id="IPR003029">
    <property type="entry name" value="S1_domain"/>
</dbReference>
<dbReference type="InterPro" id="IPR036456">
    <property type="entry name" value="PNPase_PH_RNA-bd_sf"/>
</dbReference>
<dbReference type="InterPro" id="IPR004088">
    <property type="entry name" value="KH_dom_type_1"/>
</dbReference>
<dbReference type="CDD" id="cd11363">
    <property type="entry name" value="RNase_PH_PNPase_1"/>
    <property type="match status" value="1"/>
</dbReference>
<dbReference type="SUPFAM" id="SSF54211">
    <property type="entry name" value="Ribosomal protein S5 domain 2-like"/>
    <property type="match status" value="2"/>
</dbReference>
<organism evidence="9 10">
    <name type="scientific">Cupriavidus malaysiensis</name>
    <dbReference type="NCBI Taxonomy" id="367825"/>
    <lineage>
        <taxon>Bacteria</taxon>
        <taxon>Pseudomonadati</taxon>
        <taxon>Pseudomonadota</taxon>
        <taxon>Betaproteobacteria</taxon>
        <taxon>Burkholderiales</taxon>
        <taxon>Burkholderiaceae</taxon>
        <taxon>Cupriavidus</taxon>
    </lineage>
</organism>
<dbReference type="RefSeq" id="WP_071011884.1">
    <property type="nucleotide sequence ID" value="NZ_CP017754.1"/>
</dbReference>
<dbReference type="InterPro" id="IPR020568">
    <property type="entry name" value="Ribosomal_Su5_D2-typ_SF"/>
</dbReference>
<dbReference type="SUPFAM" id="SSF46915">
    <property type="entry name" value="Polynucleotide phosphorylase/guanosine pentaphosphate synthase (PNPase/GPSI), domain 3"/>
    <property type="match status" value="1"/>
</dbReference>
<evidence type="ECO:0000256" key="1">
    <source>
        <dbReference type="ARBA" id="ARBA00007404"/>
    </source>
</evidence>
<dbReference type="InterPro" id="IPR036612">
    <property type="entry name" value="KH_dom_type_1_sf"/>
</dbReference>
<dbReference type="CDD" id="cd11364">
    <property type="entry name" value="RNase_PH_PNPase_2"/>
    <property type="match status" value="1"/>
</dbReference>
<dbReference type="CDD" id="cd02393">
    <property type="entry name" value="KH-I_PNPase"/>
    <property type="match status" value="1"/>
</dbReference>
<keyword evidence="10" id="KW-1185">Reference proteome</keyword>
<comment type="function">
    <text evidence="7">Involved in mRNA degradation. Catalyzes the phosphorolysis of single-stranded polyribonucleotides processively in the 3'- to 5'-direction.</text>
</comment>
<dbReference type="Pfam" id="PF01138">
    <property type="entry name" value="RNase_PH"/>
    <property type="match status" value="2"/>
</dbReference>
<reference evidence="9 10" key="1">
    <citation type="submission" date="2016-10" db="EMBL/GenBank/DDBJ databases">
        <title>Complete genome sequences of three Cupriavidus strains isolated from various Malaysian environments.</title>
        <authorList>
            <person name="Abdullah A.A.-A."/>
            <person name="Shafie N.A.H."/>
            <person name="Lau N.S."/>
        </authorList>
    </citation>
    <scope>NUCLEOTIDE SEQUENCE [LARGE SCALE GENOMIC DNA]</scope>
    <source>
        <strain evidence="9 10">USMAA1020</strain>
    </source>
</reference>
<proteinExistence type="inferred from homology"/>
<accession>A0ABN4TEW4</accession>
<evidence type="ECO:0000256" key="5">
    <source>
        <dbReference type="ARBA" id="ARBA00022842"/>
    </source>
</evidence>
<dbReference type="InterPro" id="IPR027408">
    <property type="entry name" value="PNPase/RNase_PH_dom_sf"/>
</dbReference>
<dbReference type="Gene3D" id="3.30.230.70">
    <property type="entry name" value="GHMP Kinase, N-terminal domain"/>
    <property type="match status" value="2"/>
</dbReference>
<dbReference type="NCBIfam" id="NF008805">
    <property type="entry name" value="PRK11824.1"/>
    <property type="match status" value="1"/>
</dbReference>
<dbReference type="Gene3D" id="2.40.50.140">
    <property type="entry name" value="Nucleic acid-binding proteins"/>
    <property type="match status" value="1"/>
</dbReference>
<dbReference type="SMART" id="SM00322">
    <property type="entry name" value="KH"/>
    <property type="match status" value="1"/>
</dbReference>
<dbReference type="HAMAP" id="MF_01595">
    <property type="entry name" value="PNPase"/>
    <property type="match status" value="1"/>
</dbReference>
<comment type="catalytic activity">
    <reaction evidence="7">
        <text>RNA(n+1) + phosphate = RNA(n) + a ribonucleoside 5'-diphosphate</text>
        <dbReference type="Rhea" id="RHEA:22096"/>
        <dbReference type="Rhea" id="RHEA-COMP:14527"/>
        <dbReference type="Rhea" id="RHEA-COMP:17342"/>
        <dbReference type="ChEBI" id="CHEBI:43474"/>
        <dbReference type="ChEBI" id="CHEBI:57930"/>
        <dbReference type="ChEBI" id="CHEBI:140395"/>
        <dbReference type="EC" id="2.7.7.8"/>
    </reaction>
</comment>
<dbReference type="PIRSF" id="PIRSF005499">
    <property type="entry name" value="PNPase"/>
    <property type="match status" value="1"/>
</dbReference>
<keyword evidence="6 7" id="KW-0694">RNA-binding</keyword>
<dbReference type="SUPFAM" id="SSF50249">
    <property type="entry name" value="Nucleic acid-binding proteins"/>
    <property type="match status" value="1"/>
</dbReference>
<dbReference type="Pfam" id="PF00575">
    <property type="entry name" value="S1"/>
    <property type="match status" value="1"/>
</dbReference>
<dbReference type="PANTHER" id="PTHR11252">
    <property type="entry name" value="POLYRIBONUCLEOTIDE NUCLEOTIDYLTRANSFERASE"/>
    <property type="match status" value="1"/>
</dbReference>
<keyword evidence="7" id="KW-0479">Metal-binding</keyword>
<comment type="cofactor">
    <cofactor evidence="7">
        <name>Mg(2+)</name>
        <dbReference type="ChEBI" id="CHEBI:18420"/>
    </cofactor>
</comment>
<protein>
    <recommendedName>
        <fullName evidence="7">Polyribonucleotide nucleotidyltransferase</fullName>
        <ecNumber evidence="7">2.7.7.8</ecNumber>
    </recommendedName>
    <alternativeName>
        <fullName evidence="7">Polynucleotide phosphorylase</fullName>
        <shortName evidence="7">PNPase</shortName>
    </alternativeName>
</protein>
<dbReference type="Pfam" id="PF03726">
    <property type="entry name" value="PNPase"/>
    <property type="match status" value="1"/>
</dbReference>
<feature type="binding site" evidence="7">
    <location>
        <position position="488"/>
    </location>
    <ligand>
        <name>Mg(2+)</name>
        <dbReference type="ChEBI" id="CHEBI:18420"/>
    </ligand>
</feature>
<dbReference type="EMBL" id="CP017754">
    <property type="protein sequence ID" value="AOZ05612.1"/>
    <property type="molecule type" value="Genomic_DNA"/>
</dbReference>
<dbReference type="SUPFAM" id="SSF55666">
    <property type="entry name" value="Ribonuclease PH domain 2-like"/>
    <property type="match status" value="2"/>
</dbReference>
<dbReference type="Proteomes" id="UP000177515">
    <property type="component" value="Chromosome 1"/>
</dbReference>
<name>A0ABN4TEW4_9BURK</name>
<dbReference type="Gene3D" id="3.30.1370.10">
    <property type="entry name" value="K Homology domain, type 1"/>
    <property type="match status" value="1"/>
</dbReference>
<keyword evidence="4 7" id="KW-0548">Nucleotidyltransferase</keyword>
<keyword evidence="5 7" id="KW-0460">Magnesium</keyword>
<keyword evidence="3 7" id="KW-0808">Transferase</keyword>
<dbReference type="InterPro" id="IPR015847">
    <property type="entry name" value="ExoRNase_PH_dom2"/>
</dbReference>
<dbReference type="NCBIfam" id="TIGR03591">
    <property type="entry name" value="polynuc_phos"/>
    <property type="match status" value="1"/>
</dbReference>
<dbReference type="InterPro" id="IPR012162">
    <property type="entry name" value="PNPase"/>
</dbReference>
<dbReference type="SMART" id="SM00316">
    <property type="entry name" value="S1"/>
    <property type="match status" value="1"/>
</dbReference>
<dbReference type="InterPro" id="IPR004087">
    <property type="entry name" value="KH_dom"/>
</dbReference>
<evidence type="ECO:0000256" key="6">
    <source>
        <dbReference type="ARBA" id="ARBA00022884"/>
    </source>
</evidence>
<dbReference type="Pfam" id="PF03725">
    <property type="entry name" value="RNase_PH_C"/>
    <property type="match status" value="1"/>
</dbReference>
<dbReference type="Pfam" id="PF00013">
    <property type="entry name" value="KH_1"/>
    <property type="match status" value="1"/>
</dbReference>
<evidence type="ECO:0000313" key="9">
    <source>
        <dbReference type="EMBL" id="AOZ05612.1"/>
    </source>
</evidence>
<comment type="similarity">
    <text evidence="1 7">Belongs to the polyribonucleotide nucleotidyltransferase family.</text>
</comment>
<dbReference type="InterPro" id="IPR012340">
    <property type="entry name" value="NA-bd_OB-fold"/>
</dbReference>
<feature type="domain" description="S1 motif" evidence="8">
    <location>
        <begin position="624"/>
        <end position="692"/>
    </location>
</feature>
<dbReference type="InterPro" id="IPR001247">
    <property type="entry name" value="ExoRNase_PH_dom1"/>
</dbReference>
<sequence>MTMFNKVVKQFQWGQHSVRMETGEIARQAGGAVIVDVEDTVVLATVVAAKTPKPGQDFFPLTVDYIEKTYAAGKIPGGFFKREGRPSELETLTSRLIDRPLRPLFPEGFYNDVQVVVHVLSLNPEVPADIPALIASSAALAVSGIPFNGPVGAARVGYKDGQYLLNPTRAQIASSDLDLVVAGTERAVLMVESEANQLSEEVMLGAVVYGHEQMQIAINAIHELVREGGKPEWDWTAPAKNETLIAQVSEIGLPLLQETYQLRQKAARSQKLKEVYATVAAKLQEAGVEADKVEVGNILFDLEAKIVRGQVLAGEPRIDGRDTRTVRPIEIRSSVLPRAHGSALFTRGETQALVVATLGTKSDEQIIDALSGEYRDRFMLHYNMPPFATGETGRVGSPKRREIGHGRLAKRALIAVLPKEDEFAYTIRLVSEITESNGSSSMASVCGGCLALMDAGVPVKAHVAGVAMGLILEGNKFAVLTDILGDEDHLGDMDFKVAGTDHGITALQMDIKVQGITKEIMQVALAQAKDGRLHILGKMQEAMGHARTELSAHAPRMITMKIHPDKIREVIGKGGSTIQALTKETGTTIDIQEDGTITIASTSTEGMAEAKRRIEGITAEAEVGKIYAGTVLKLLDFGAIVNILPGKDGLLHISEIVNERVKDIKDWLKEGQQVRVKLIQADEKGRLRLSLKAALAEEGGTITPIAQAGEAAPAPAAGSTEQQ</sequence>
<evidence type="ECO:0000256" key="2">
    <source>
        <dbReference type="ARBA" id="ARBA00022490"/>
    </source>
</evidence>
<dbReference type="SUPFAM" id="SSF54791">
    <property type="entry name" value="Eukaryotic type KH-domain (KH-domain type I)"/>
    <property type="match status" value="1"/>
</dbReference>
<dbReference type="InterPro" id="IPR015848">
    <property type="entry name" value="PNPase_PH_RNA-bd_bac/org-type"/>
</dbReference>
<dbReference type="EC" id="2.7.7.8" evidence="7"/>